<dbReference type="PROSITE" id="PS50011">
    <property type="entry name" value="PROTEIN_KINASE_DOM"/>
    <property type="match status" value="1"/>
</dbReference>
<reference evidence="10" key="1">
    <citation type="submission" date="2022-07" db="EMBL/GenBank/DDBJ databases">
        <title>Evaluation of T. orientalis genome assembly methods using nanopore sequencing and analysis of variation between genomes.</title>
        <authorList>
            <person name="Yam J."/>
            <person name="Micallef M.L."/>
            <person name="Liu M."/>
            <person name="Djordjevic S.P."/>
            <person name="Bogema D.R."/>
            <person name="Jenkins C."/>
        </authorList>
    </citation>
    <scope>NUCLEOTIDE SEQUENCE</scope>
    <source>
        <strain evidence="10">Fish Creek</strain>
    </source>
</reference>
<evidence type="ECO:0000256" key="1">
    <source>
        <dbReference type="ARBA" id="ARBA00022527"/>
    </source>
</evidence>
<comment type="catalytic activity">
    <reaction evidence="7">
        <text>L-threonyl-[protein] + ATP = O-phospho-L-threonyl-[protein] + ADP + H(+)</text>
        <dbReference type="Rhea" id="RHEA:46608"/>
        <dbReference type="Rhea" id="RHEA-COMP:11060"/>
        <dbReference type="Rhea" id="RHEA-COMP:11605"/>
        <dbReference type="ChEBI" id="CHEBI:15378"/>
        <dbReference type="ChEBI" id="CHEBI:30013"/>
        <dbReference type="ChEBI" id="CHEBI:30616"/>
        <dbReference type="ChEBI" id="CHEBI:61977"/>
        <dbReference type="ChEBI" id="CHEBI:456216"/>
        <dbReference type="EC" id="2.7.11.24"/>
    </reaction>
</comment>
<evidence type="ECO:0000256" key="6">
    <source>
        <dbReference type="PROSITE-ProRule" id="PRU10141"/>
    </source>
</evidence>
<dbReference type="FunFam" id="3.30.200.20:FF:000046">
    <property type="entry name" value="Mitogen-activated protein kinase"/>
    <property type="match status" value="1"/>
</dbReference>
<keyword evidence="5 6" id="KW-0067">ATP-binding</keyword>
<comment type="similarity">
    <text evidence="7">Belongs to the protein kinase superfamily. Ser/Thr protein kinase family. MAP kinase subfamily.</text>
</comment>
<proteinExistence type="inferred from homology"/>
<dbReference type="SUPFAM" id="SSF56112">
    <property type="entry name" value="Protein kinase-like (PK-like)"/>
    <property type="match status" value="1"/>
</dbReference>
<feature type="domain" description="Protein kinase" evidence="9">
    <location>
        <begin position="159"/>
        <end position="565"/>
    </location>
</feature>
<dbReference type="SMART" id="SM00220">
    <property type="entry name" value="S_TKc"/>
    <property type="match status" value="1"/>
</dbReference>
<dbReference type="InterPro" id="IPR003527">
    <property type="entry name" value="MAP_kinase_CS"/>
</dbReference>
<dbReference type="PROSITE" id="PS00107">
    <property type="entry name" value="PROTEIN_KINASE_ATP"/>
    <property type="match status" value="1"/>
</dbReference>
<evidence type="ECO:0000313" key="10">
    <source>
        <dbReference type="EMBL" id="UKJ87842.2"/>
    </source>
</evidence>
<comment type="activity regulation">
    <text evidence="7">Activated by threonine and tyrosine phosphorylation.</text>
</comment>
<dbReference type="InterPro" id="IPR050117">
    <property type="entry name" value="MAPK"/>
</dbReference>
<evidence type="ECO:0000256" key="4">
    <source>
        <dbReference type="ARBA" id="ARBA00022777"/>
    </source>
</evidence>
<keyword evidence="4 7" id="KW-0418">Kinase</keyword>
<dbReference type="Proteomes" id="UP000244803">
    <property type="component" value="Chromosome 1"/>
</dbReference>
<dbReference type="Pfam" id="PF00069">
    <property type="entry name" value="Pkinase"/>
    <property type="match status" value="2"/>
</dbReference>
<keyword evidence="2 7" id="KW-0808">Transferase</keyword>
<evidence type="ECO:0000256" key="5">
    <source>
        <dbReference type="ARBA" id="ARBA00022840"/>
    </source>
</evidence>
<evidence type="ECO:0000256" key="3">
    <source>
        <dbReference type="ARBA" id="ARBA00022741"/>
    </source>
</evidence>
<dbReference type="AlphaFoldDB" id="A0A976QUG1"/>
<organism evidence="10 11">
    <name type="scientific">Theileria orientalis</name>
    <dbReference type="NCBI Taxonomy" id="68886"/>
    <lineage>
        <taxon>Eukaryota</taxon>
        <taxon>Sar</taxon>
        <taxon>Alveolata</taxon>
        <taxon>Apicomplexa</taxon>
        <taxon>Aconoidasida</taxon>
        <taxon>Piroplasmida</taxon>
        <taxon>Theileriidae</taxon>
        <taxon>Theileria</taxon>
    </lineage>
</organism>
<accession>A0A976QUG1</accession>
<dbReference type="CDD" id="cd07834">
    <property type="entry name" value="STKc_MAPK"/>
    <property type="match status" value="1"/>
</dbReference>
<dbReference type="EC" id="2.7.11.24" evidence="7"/>
<gene>
    <name evidence="10" type="ORF">MACJ_000282</name>
</gene>
<dbReference type="PROSITE" id="PS00108">
    <property type="entry name" value="PROTEIN_KINASE_ST"/>
    <property type="match status" value="1"/>
</dbReference>
<dbReference type="PANTHER" id="PTHR24055">
    <property type="entry name" value="MITOGEN-ACTIVATED PROTEIN KINASE"/>
    <property type="match status" value="1"/>
</dbReference>
<dbReference type="EMBL" id="CP056065">
    <property type="protein sequence ID" value="UKJ87842.2"/>
    <property type="molecule type" value="Genomic_DNA"/>
</dbReference>
<dbReference type="InterPro" id="IPR011009">
    <property type="entry name" value="Kinase-like_dom_sf"/>
</dbReference>
<dbReference type="InterPro" id="IPR008271">
    <property type="entry name" value="Ser/Thr_kinase_AS"/>
</dbReference>
<dbReference type="OrthoDB" id="192887at2759"/>
<keyword evidence="1 7" id="KW-0723">Serine/threonine-protein kinase</keyword>
<evidence type="ECO:0000256" key="2">
    <source>
        <dbReference type="ARBA" id="ARBA00022679"/>
    </source>
</evidence>
<keyword evidence="7" id="KW-0460">Magnesium</keyword>
<sequence length="621" mass="71661">MTNNVLKSDKSNKQGPYDYDKYESRDSHYYDRSHQNANQKPKHKYADYEYNSDLKNYITKQTMLHTRMSSAETDVPSNYQRKTSLGRKSSSIDNFYNGFENQNRRFIPNKSNLGVTNESTGFQPETKFRPIKSTHLKKEKSSNKPTVQNGINWELGERYKFIDMVGSGSYGNVCRAYDSHENKFVAIKRIHKVFDDLIDCKRILREIAILNRLDHPNVVKILDILVPPNLETFDVLYVVLEIAASDIKQLVRSPAFLNDNHIRLLLFNLLSGVQYLHSVGIFHRDLKPANCLINRDCSVKICDFGLARTTTYLEEYVELTPTRMESISSRQSLPGSGRLESHSTHLSTFSTSRSLPESLHNPADLATTYKDSYRVSYDSHKCKLTSYADKSRTGRSDHPDASTNFRQLTGHVVTRWYRAPELILLQNDYSFAVDMWSVGCIFAELLNMLKVNVGEPSDRSPLFPGSCCFPLSPDNKNSSSKNPRENDQLNLIFNVLGTPSDEDLNWIDKPDVQKYVRIFATRTFQDLRTRYKGSSLESLDLLKKLLTFNPGKRISVSDALNHPYFKSINRPRHNFSHIPKIILPFNDWGNMSESQLRYAFLREIQHYHKDLKIPVKIIYRS</sequence>
<protein>
    <recommendedName>
        <fullName evidence="7">Mitogen-activated protein kinase</fullName>
        <ecNumber evidence="7">2.7.11.24</ecNumber>
    </recommendedName>
</protein>
<name>A0A976QUG1_THEOR</name>
<dbReference type="PROSITE" id="PS01351">
    <property type="entry name" value="MAPK"/>
    <property type="match status" value="1"/>
</dbReference>
<feature type="compositionally biased region" description="Basic and acidic residues" evidence="8">
    <location>
        <begin position="7"/>
        <end position="34"/>
    </location>
</feature>
<evidence type="ECO:0000256" key="8">
    <source>
        <dbReference type="SAM" id="MobiDB-lite"/>
    </source>
</evidence>
<keyword evidence="3 6" id="KW-0547">Nucleotide-binding</keyword>
<dbReference type="GO" id="GO:0005524">
    <property type="term" value="F:ATP binding"/>
    <property type="evidence" value="ECO:0007669"/>
    <property type="project" value="UniProtKB-UniRule"/>
</dbReference>
<comment type="cofactor">
    <cofactor evidence="7">
        <name>Mg(2+)</name>
        <dbReference type="ChEBI" id="CHEBI:18420"/>
    </cofactor>
</comment>
<dbReference type="Gene3D" id="1.10.510.10">
    <property type="entry name" value="Transferase(Phosphotransferase) domain 1"/>
    <property type="match status" value="1"/>
</dbReference>
<dbReference type="InterPro" id="IPR017441">
    <property type="entry name" value="Protein_kinase_ATP_BS"/>
</dbReference>
<dbReference type="GO" id="GO:0004707">
    <property type="term" value="F:MAP kinase activity"/>
    <property type="evidence" value="ECO:0007669"/>
    <property type="project" value="UniProtKB-EC"/>
</dbReference>
<dbReference type="Gene3D" id="3.30.200.20">
    <property type="entry name" value="Phosphorylase Kinase, domain 1"/>
    <property type="match status" value="1"/>
</dbReference>
<feature type="binding site" evidence="6">
    <location>
        <position position="188"/>
    </location>
    <ligand>
        <name>ATP</name>
        <dbReference type="ChEBI" id="CHEBI:30616"/>
    </ligand>
</feature>
<feature type="region of interest" description="Disordered" evidence="8">
    <location>
        <begin position="1"/>
        <end position="44"/>
    </location>
</feature>
<evidence type="ECO:0000256" key="7">
    <source>
        <dbReference type="RuleBase" id="RU361165"/>
    </source>
</evidence>
<evidence type="ECO:0000259" key="9">
    <source>
        <dbReference type="PROSITE" id="PS50011"/>
    </source>
</evidence>
<evidence type="ECO:0000313" key="11">
    <source>
        <dbReference type="Proteomes" id="UP000244803"/>
    </source>
</evidence>
<dbReference type="InterPro" id="IPR000719">
    <property type="entry name" value="Prot_kinase_dom"/>
</dbReference>